<comment type="caution">
    <text evidence="4">The sequence shown here is derived from an EMBL/GenBank/DDBJ whole genome shotgun (WGS) entry which is preliminary data.</text>
</comment>
<evidence type="ECO:0000256" key="2">
    <source>
        <dbReference type="ARBA" id="ARBA00022679"/>
    </source>
</evidence>
<dbReference type="Gene3D" id="3.40.50.300">
    <property type="entry name" value="P-loop containing nucleotide triphosphate hydrolases"/>
    <property type="match status" value="1"/>
</dbReference>
<dbReference type="InterPro" id="IPR027417">
    <property type="entry name" value="P-loop_NTPase"/>
</dbReference>
<feature type="domain" description="Sulfotransferase" evidence="3">
    <location>
        <begin position="118"/>
        <end position="225"/>
    </location>
</feature>
<dbReference type="AlphaFoldDB" id="A0AAD9QI50"/>
<reference evidence="4" key="2">
    <citation type="journal article" date="2023" name="Science">
        <title>Genomic signatures of disease resistance in endangered staghorn corals.</title>
        <authorList>
            <person name="Vollmer S.V."/>
            <person name="Selwyn J.D."/>
            <person name="Despard B.A."/>
            <person name="Roesel C.L."/>
        </authorList>
    </citation>
    <scope>NUCLEOTIDE SEQUENCE</scope>
    <source>
        <strain evidence="4">K2</strain>
    </source>
</reference>
<dbReference type="InterPro" id="IPR000863">
    <property type="entry name" value="Sulfotransferase_dom"/>
</dbReference>
<evidence type="ECO:0000313" key="4">
    <source>
        <dbReference type="EMBL" id="KAK2561351.1"/>
    </source>
</evidence>
<evidence type="ECO:0000256" key="1">
    <source>
        <dbReference type="ARBA" id="ARBA00005771"/>
    </source>
</evidence>
<dbReference type="PANTHER" id="PTHR11783">
    <property type="entry name" value="SULFOTRANSFERASE SULT"/>
    <property type="match status" value="1"/>
</dbReference>
<protein>
    <submittedName>
        <fullName evidence="4">Amine sulfotransferase</fullName>
    </submittedName>
</protein>
<reference evidence="4" key="1">
    <citation type="journal article" date="2023" name="G3 (Bethesda)">
        <title>Whole genome assembly and annotation of the endangered Caribbean coral Acropora cervicornis.</title>
        <authorList>
            <person name="Selwyn J.D."/>
            <person name="Vollmer S.V."/>
        </authorList>
    </citation>
    <scope>NUCLEOTIDE SEQUENCE</scope>
    <source>
        <strain evidence="4">K2</strain>
    </source>
</reference>
<dbReference type="GO" id="GO:0008146">
    <property type="term" value="F:sulfotransferase activity"/>
    <property type="evidence" value="ECO:0007669"/>
    <property type="project" value="InterPro"/>
</dbReference>
<keyword evidence="5" id="KW-1185">Reference proteome</keyword>
<name>A0AAD9QI50_ACRCE</name>
<evidence type="ECO:0000259" key="3">
    <source>
        <dbReference type="Pfam" id="PF00685"/>
    </source>
</evidence>
<accession>A0AAD9QI50</accession>
<proteinExistence type="inferred from homology"/>
<sequence length="228" mass="26807">MGDFHIIQEIEGDFKGPRQALVCGVRVPFYLPIVDIDFEKDLSRFETREDDVFIVTYPKSGDEPAVTLSSRPSPRFIKCHLPYHLLPMSQNEANRSKYIYVARNPKDVAVSYFLFERSYGLWSDHVLAWWKRRNDPHILFLKYEDLKKDLYTNVRTLSEFLNKPLSEDVIAKIAHQCTFGEMKKNSDNFSIKNVNSKPRFLRKGQIGDWRNYFSAELSKKFDEILEIL</sequence>
<gene>
    <name evidence="4" type="ORF">P5673_015849</name>
</gene>
<dbReference type="SUPFAM" id="SSF52540">
    <property type="entry name" value="P-loop containing nucleoside triphosphate hydrolases"/>
    <property type="match status" value="1"/>
</dbReference>
<dbReference type="EMBL" id="JARQWQ010000033">
    <property type="protein sequence ID" value="KAK2561351.1"/>
    <property type="molecule type" value="Genomic_DNA"/>
</dbReference>
<keyword evidence="2" id="KW-0808">Transferase</keyword>
<comment type="similarity">
    <text evidence="1">Belongs to the sulfotransferase 1 family.</text>
</comment>
<dbReference type="Proteomes" id="UP001249851">
    <property type="component" value="Unassembled WGS sequence"/>
</dbReference>
<organism evidence="4 5">
    <name type="scientific">Acropora cervicornis</name>
    <name type="common">Staghorn coral</name>
    <dbReference type="NCBI Taxonomy" id="6130"/>
    <lineage>
        <taxon>Eukaryota</taxon>
        <taxon>Metazoa</taxon>
        <taxon>Cnidaria</taxon>
        <taxon>Anthozoa</taxon>
        <taxon>Hexacorallia</taxon>
        <taxon>Scleractinia</taxon>
        <taxon>Astrocoeniina</taxon>
        <taxon>Acroporidae</taxon>
        <taxon>Acropora</taxon>
    </lineage>
</organism>
<evidence type="ECO:0000313" key="5">
    <source>
        <dbReference type="Proteomes" id="UP001249851"/>
    </source>
</evidence>
<dbReference type="Pfam" id="PF00685">
    <property type="entry name" value="Sulfotransfer_1"/>
    <property type="match status" value="1"/>
</dbReference>